<feature type="compositionally biased region" description="Basic and acidic residues" evidence="1">
    <location>
        <begin position="1"/>
        <end position="11"/>
    </location>
</feature>
<dbReference type="Proteomes" id="UP001283361">
    <property type="component" value="Unassembled WGS sequence"/>
</dbReference>
<gene>
    <name evidence="2" type="ORF">RRG08_042520</name>
</gene>
<name>A0AAE0XPX4_9GAST</name>
<proteinExistence type="predicted"/>
<evidence type="ECO:0000256" key="1">
    <source>
        <dbReference type="SAM" id="MobiDB-lite"/>
    </source>
</evidence>
<feature type="compositionally biased region" description="Polar residues" evidence="1">
    <location>
        <begin position="14"/>
        <end position="33"/>
    </location>
</feature>
<reference evidence="2" key="1">
    <citation type="journal article" date="2023" name="G3 (Bethesda)">
        <title>A reference genome for the long-term kleptoplast-retaining sea slug Elysia crispata morphotype clarki.</title>
        <authorList>
            <person name="Eastman K.E."/>
            <person name="Pendleton A.L."/>
            <person name="Shaikh M.A."/>
            <person name="Suttiyut T."/>
            <person name="Ogas R."/>
            <person name="Tomko P."/>
            <person name="Gavelis G."/>
            <person name="Widhalm J.R."/>
            <person name="Wisecaver J.H."/>
        </authorList>
    </citation>
    <scope>NUCLEOTIDE SEQUENCE</scope>
    <source>
        <strain evidence="2">ECLA1</strain>
    </source>
</reference>
<evidence type="ECO:0000313" key="3">
    <source>
        <dbReference type="Proteomes" id="UP001283361"/>
    </source>
</evidence>
<evidence type="ECO:0000313" key="2">
    <source>
        <dbReference type="EMBL" id="KAK3702527.1"/>
    </source>
</evidence>
<dbReference type="EMBL" id="JAWDGP010007852">
    <property type="protein sequence ID" value="KAK3702527.1"/>
    <property type="molecule type" value="Genomic_DNA"/>
</dbReference>
<organism evidence="2 3">
    <name type="scientific">Elysia crispata</name>
    <name type="common">lettuce slug</name>
    <dbReference type="NCBI Taxonomy" id="231223"/>
    <lineage>
        <taxon>Eukaryota</taxon>
        <taxon>Metazoa</taxon>
        <taxon>Spiralia</taxon>
        <taxon>Lophotrochozoa</taxon>
        <taxon>Mollusca</taxon>
        <taxon>Gastropoda</taxon>
        <taxon>Heterobranchia</taxon>
        <taxon>Euthyneura</taxon>
        <taxon>Panpulmonata</taxon>
        <taxon>Sacoglossa</taxon>
        <taxon>Placobranchoidea</taxon>
        <taxon>Plakobranchidae</taxon>
        <taxon>Elysia</taxon>
    </lineage>
</organism>
<keyword evidence="3" id="KW-1185">Reference proteome</keyword>
<sequence length="149" mass="16467">MGARSRRDSRTRLLMTSSSHLPTVKTQPSSHFSKSFTRKPAAPLFAQNANLECRVNVLLPGQSDVHDVDCNSSSIPYEITLVDARQVNVPEGRGVNPLKRDMTMSIQPSKLTKWLALHCRYCVCEDPDVADLFISNNGMVCCSATEVEA</sequence>
<comment type="caution">
    <text evidence="2">The sequence shown here is derived from an EMBL/GenBank/DDBJ whole genome shotgun (WGS) entry which is preliminary data.</text>
</comment>
<dbReference type="AlphaFoldDB" id="A0AAE0XPX4"/>
<protein>
    <submittedName>
        <fullName evidence="2">Uncharacterized protein</fullName>
    </submittedName>
</protein>
<feature type="region of interest" description="Disordered" evidence="1">
    <location>
        <begin position="1"/>
        <end position="33"/>
    </location>
</feature>
<accession>A0AAE0XPX4</accession>